<evidence type="ECO:0000256" key="3">
    <source>
        <dbReference type="ARBA" id="ARBA00022729"/>
    </source>
</evidence>
<organism evidence="8 9">
    <name type="scientific">Xylanibacter ruminicola</name>
    <name type="common">Prevotella ruminicola</name>
    <dbReference type="NCBI Taxonomy" id="839"/>
    <lineage>
        <taxon>Bacteria</taxon>
        <taxon>Pseudomonadati</taxon>
        <taxon>Bacteroidota</taxon>
        <taxon>Bacteroidia</taxon>
        <taxon>Bacteroidales</taxon>
        <taxon>Prevotellaceae</taxon>
        <taxon>Xylanibacter</taxon>
    </lineage>
</organism>
<comment type="subcellular location">
    <subcellularLocation>
        <location evidence="1">Cell outer membrane</location>
    </subcellularLocation>
</comment>
<dbReference type="RefSeq" id="WP_103916066.1">
    <property type="nucleotide sequence ID" value="NZ_FNUV01000006.1"/>
</dbReference>
<name>A0A1H5WL97_XYLRU</name>
<dbReference type="Pfam" id="PF14322">
    <property type="entry name" value="SusD-like_3"/>
    <property type="match status" value="1"/>
</dbReference>
<comment type="similarity">
    <text evidence="2">Belongs to the SusD family.</text>
</comment>
<evidence type="ECO:0000313" key="8">
    <source>
        <dbReference type="EMBL" id="SEF99717.1"/>
    </source>
</evidence>
<keyword evidence="5" id="KW-0998">Cell outer membrane</keyword>
<dbReference type="GO" id="GO:0009279">
    <property type="term" value="C:cell outer membrane"/>
    <property type="evidence" value="ECO:0007669"/>
    <property type="project" value="UniProtKB-SubCell"/>
</dbReference>
<feature type="domain" description="RagB/SusD" evidence="6">
    <location>
        <begin position="427"/>
        <end position="572"/>
    </location>
</feature>
<evidence type="ECO:0000259" key="7">
    <source>
        <dbReference type="Pfam" id="PF14322"/>
    </source>
</evidence>
<evidence type="ECO:0000256" key="2">
    <source>
        <dbReference type="ARBA" id="ARBA00006275"/>
    </source>
</evidence>
<evidence type="ECO:0000256" key="4">
    <source>
        <dbReference type="ARBA" id="ARBA00023136"/>
    </source>
</evidence>
<evidence type="ECO:0000313" key="9">
    <source>
        <dbReference type="Proteomes" id="UP000236735"/>
    </source>
</evidence>
<dbReference type="Proteomes" id="UP000236735">
    <property type="component" value="Unassembled WGS sequence"/>
</dbReference>
<gene>
    <name evidence="8" type="ORF">SAMN05216354_2392</name>
</gene>
<keyword evidence="4" id="KW-0472">Membrane</keyword>
<dbReference type="PROSITE" id="PS51257">
    <property type="entry name" value="PROKAR_LIPOPROTEIN"/>
    <property type="match status" value="1"/>
</dbReference>
<dbReference type="AlphaFoldDB" id="A0A1H5WL97"/>
<dbReference type="SUPFAM" id="SSF48452">
    <property type="entry name" value="TPR-like"/>
    <property type="match status" value="1"/>
</dbReference>
<evidence type="ECO:0000259" key="6">
    <source>
        <dbReference type="Pfam" id="PF07980"/>
    </source>
</evidence>
<evidence type="ECO:0000256" key="1">
    <source>
        <dbReference type="ARBA" id="ARBA00004442"/>
    </source>
</evidence>
<dbReference type="Gene3D" id="1.25.40.390">
    <property type="match status" value="1"/>
</dbReference>
<sequence>MRKYIFMKAKGIVKVLPLYLFTFLLLSSCDDFLDTENLTMKDTSNFPINETDAFQMVNGIYSVMNRNLADPEEDPFFVFDIASDDRLGGGSQSNIGAQGVDRLMNAYVDWMKPLWQQRYAGINRANNALETIDNVTGWSNEKTKNQLLCEIHFLRAWYYFNLVQVFNGVPLVLSTEPQNLPRSTPDEVYAQIASDLKSAIEIGPATKYPEVGDGRASKWTAEGMMARVWLFYTGFYGKSELPLAEGGSISKSQVAAWLEDCIQNSGYGLVSDQRNLWPYTNPYTGKDYKYDLDNGLNWETDENKENMFAVKMSNKPGWSADEQLRHNRIVEFYGLRKTTADAFPFSVQGYSNGPVCEKLWTDWAADPDYAGDYRRVGSICDRAVEIPNYKGDKAKEVENTNLLAKKYIGCEAIDPETGQRMLSYGYFYGSENNRQTGLTQSLVWLRFADVLLMHSELTDGKAIYNGKSGLNAVRERAKLPDIAYSLANLKKERRYELCFEALRWNDLRRWGDVAEKVKNQVGNKILNQGIEGEYAFTNDFMARYNETGGGFFKIPEDQVTLSEGVLEQNPGWGDGTNWAKGDLPYRFK</sequence>
<accession>A0A1H5WL97</accession>
<dbReference type="InterPro" id="IPR012944">
    <property type="entry name" value="SusD_RagB_dom"/>
</dbReference>
<keyword evidence="3" id="KW-0732">Signal</keyword>
<evidence type="ECO:0000256" key="5">
    <source>
        <dbReference type="ARBA" id="ARBA00023237"/>
    </source>
</evidence>
<dbReference type="EMBL" id="FNUV01000006">
    <property type="protein sequence ID" value="SEF99717.1"/>
    <property type="molecule type" value="Genomic_DNA"/>
</dbReference>
<reference evidence="8 9" key="1">
    <citation type="submission" date="2016-10" db="EMBL/GenBank/DDBJ databases">
        <authorList>
            <person name="de Groot N.N."/>
        </authorList>
    </citation>
    <scope>NUCLEOTIDE SEQUENCE [LARGE SCALE GENOMIC DNA]</scope>
    <source>
        <strain evidence="8 9">AR32</strain>
    </source>
</reference>
<dbReference type="InterPro" id="IPR011990">
    <property type="entry name" value="TPR-like_helical_dom_sf"/>
</dbReference>
<dbReference type="InterPro" id="IPR033985">
    <property type="entry name" value="SusD-like_N"/>
</dbReference>
<proteinExistence type="inferred from homology"/>
<dbReference type="Pfam" id="PF07980">
    <property type="entry name" value="SusD_RagB"/>
    <property type="match status" value="1"/>
</dbReference>
<protein>
    <submittedName>
        <fullName evidence="8">SusD family protein</fullName>
    </submittedName>
</protein>
<feature type="domain" description="SusD-like N-terminal" evidence="7">
    <location>
        <begin position="31"/>
        <end position="230"/>
    </location>
</feature>